<evidence type="ECO:0000313" key="2">
    <source>
        <dbReference type="EMBL" id="OWR54750.1"/>
    </source>
</evidence>
<proteinExistence type="predicted"/>
<gene>
    <name evidence="2" type="ORF">KGM_209421</name>
</gene>
<dbReference type="Proteomes" id="UP000007151">
    <property type="component" value="Unassembled WGS sequence"/>
</dbReference>
<dbReference type="EMBL" id="AGBW02007689">
    <property type="protein sequence ID" value="OWR54750.1"/>
    <property type="molecule type" value="Genomic_DNA"/>
</dbReference>
<dbReference type="eggNOG" id="ENOG502TC7T">
    <property type="taxonomic scope" value="Eukaryota"/>
</dbReference>
<dbReference type="InParanoid" id="A0A212FM31"/>
<comment type="caution">
    <text evidence="2">The sequence shown here is derived from an EMBL/GenBank/DDBJ whole genome shotgun (WGS) entry which is preliminary data.</text>
</comment>
<feature type="compositionally biased region" description="Polar residues" evidence="1">
    <location>
        <begin position="132"/>
        <end position="144"/>
    </location>
</feature>
<protein>
    <submittedName>
        <fullName evidence="2">Uncharacterized protein</fullName>
    </submittedName>
</protein>
<evidence type="ECO:0000256" key="1">
    <source>
        <dbReference type="SAM" id="MobiDB-lite"/>
    </source>
</evidence>
<dbReference type="AlphaFoldDB" id="A0A212FM31"/>
<accession>A0A212FM31</accession>
<feature type="compositionally biased region" description="Low complexity" evidence="1">
    <location>
        <begin position="146"/>
        <end position="161"/>
    </location>
</feature>
<name>A0A212FM31_DANPL</name>
<sequence>MKAQNKISLMLLKSFESFSLFIFAALVVAASAGRLEHLERSYLPPDSNGHRENSFGSGNNRFGISDHNSNGFARNSASNGFGSNRINSFDHRASHASNSFGEAPVSGFNGMSRNAFESATYNQYLPPDHSHPGSSNNGISQFPSRSLPSLGSASFGSSSRSIPQPQFGAASHQYLAPKYTSQQDTQQQFDEKSGYIY</sequence>
<feature type="region of interest" description="Disordered" evidence="1">
    <location>
        <begin position="122"/>
        <end position="197"/>
    </location>
</feature>
<organism evidence="2 3">
    <name type="scientific">Danaus plexippus plexippus</name>
    <dbReference type="NCBI Taxonomy" id="278856"/>
    <lineage>
        <taxon>Eukaryota</taxon>
        <taxon>Metazoa</taxon>
        <taxon>Ecdysozoa</taxon>
        <taxon>Arthropoda</taxon>
        <taxon>Hexapoda</taxon>
        <taxon>Insecta</taxon>
        <taxon>Pterygota</taxon>
        <taxon>Neoptera</taxon>
        <taxon>Endopterygota</taxon>
        <taxon>Lepidoptera</taxon>
        <taxon>Glossata</taxon>
        <taxon>Ditrysia</taxon>
        <taxon>Papilionoidea</taxon>
        <taxon>Nymphalidae</taxon>
        <taxon>Danainae</taxon>
        <taxon>Danaini</taxon>
        <taxon>Danaina</taxon>
        <taxon>Danaus</taxon>
        <taxon>Danaus</taxon>
    </lineage>
</organism>
<reference evidence="2 3" key="1">
    <citation type="journal article" date="2011" name="Cell">
        <title>The monarch butterfly genome yields insights into long-distance migration.</title>
        <authorList>
            <person name="Zhan S."/>
            <person name="Merlin C."/>
            <person name="Boore J.L."/>
            <person name="Reppert S.M."/>
        </authorList>
    </citation>
    <scope>NUCLEOTIDE SEQUENCE [LARGE SCALE GENOMIC DNA]</scope>
    <source>
        <strain evidence="2">F-2</strain>
    </source>
</reference>
<evidence type="ECO:0000313" key="3">
    <source>
        <dbReference type="Proteomes" id="UP000007151"/>
    </source>
</evidence>
<feature type="region of interest" description="Disordered" evidence="1">
    <location>
        <begin position="42"/>
        <end position="61"/>
    </location>
</feature>
<dbReference type="KEGG" id="dpl:KGM_209421"/>
<keyword evidence="3" id="KW-1185">Reference proteome</keyword>
<feature type="compositionally biased region" description="Polar residues" evidence="1">
    <location>
        <begin position="179"/>
        <end position="188"/>
    </location>
</feature>